<feature type="domain" description="YqgF/RNase H-like" evidence="2">
    <location>
        <begin position="279"/>
        <end position="356"/>
    </location>
</feature>
<dbReference type="GO" id="GO:0003735">
    <property type="term" value="F:structural constituent of ribosome"/>
    <property type="evidence" value="ECO:0007669"/>
    <property type="project" value="TreeGrafter"/>
</dbReference>
<reference evidence="3 4" key="1">
    <citation type="submission" date="2018-06" db="EMBL/GenBank/DDBJ databases">
        <authorList>
            <consortium name="Pathogen Informatics"/>
            <person name="Doyle S."/>
        </authorList>
    </citation>
    <scope>NUCLEOTIDE SEQUENCE [LARGE SCALE GENOMIC DNA]</scope>
    <source>
        <strain evidence="3 4">NCTC11694</strain>
    </source>
</reference>
<evidence type="ECO:0000259" key="2">
    <source>
        <dbReference type="SMART" id="SM00732"/>
    </source>
</evidence>
<dbReference type="InterPro" id="IPR032639">
    <property type="entry name" value="Tex_YqgF"/>
</dbReference>
<dbReference type="InterPro" id="IPR023323">
    <property type="entry name" value="Tex-like_dom_sf"/>
</dbReference>
<dbReference type="Pfam" id="PF16921">
    <property type="entry name" value="Tex_YqgF"/>
    <property type="match status" value="1"/>
</dbReference>
<dbReference type="SMART" id="SM00732">
    <property type="entry name" value="YqgFc"/>
    <property type="match status" value="1"/>
</dbReference>
<evidence type="ECO:0000313" key="3">
    <source>
        <dbReference type="EMBL" id="STR43265.1"/>
    </source>
</evidence>
<dbReference type="SUPFAM" id="SSF53098">
    <property type="entry name" value="Ribonuclease H-like"/>
    <property type="match status" value="1"/>
</dbReference>
<dbReference type="AlphaFoldDB" id="A0A7H4M4D9"/>
<dbReference type="InterPro" id="IPR037027">
    <property type="entry name" value="YqgF/RNaseH-like_dom_sf"/>
</dbReference>
<dbReference type="Proteomes" id="UP000255050">
    <property type="component" value="Unassembled WGS sequence"/>
</dbReference>
<proteinExistence type="predicted"/>
<dbReference type="Gene3D" id="1.10.3500.10">
    <property type="entry name" value="Tex N-terminal region-like"/>
    <property type="match status" value="1"/>
</dbReference>
<dbReference type="FunFam" id="1.10.3500.10:FF:000002">
    <property type="entry name" value="RNA-binding transcriptional accessory protein"/>
    <property type="match status" value="1"/>
</dbReference>
<dbReference type="PANTHER" id="PTHR10724">
    <property type="entry name" value="30S RIBOSOMAL PROTEIN S1"/>
    <property type="match status" value="1"/>
</dbReference>
<evidence type="ECO:0000256" key="1">
    <source>
        <dbReference type="SAM" id="MobiDB-lite"/>
    </source>
</evidence>
<evidence type="ECO:0000313" key="4">
    <source>
        <dbReference type="Proteomes" id="UP000255050"/>
    </source>
</evidence>
<accession>A0A7H4M4D9</accession>
<protein>
    <submittedName>
        <fullName evidence="3">Transcription accessory protein</fullName>
    </submittedName>
</protein>
<dbReference type="SUPFAM" id="SSF158832">
    <property type="entry name" value="Tex N-terminal region-like"/>
    <property type="match status" value="1"/>
</dbReference>
<dbReference type="PANTHER" id="PTHR10724:SF10">
    <property type="entry name" value="S1 RNA-BINDING DOMAIN-CONTAINING PROTEIN 1"/>
    <property type="match status" value="1"/>
</dbReference>
<name>A0A7H4M4D9_9ENTR</name>
<dbReference type="InterPro" id="IPR006641">
    <property type="entry name" value="YqgF/RNaseH-like_dom"/>
</dbReference>
<comment type="caution">
    <text evidence="3">The sequence shown here is derived from an EMBL/GenBank/DDBJ whole genome shotgun (WGS) entry which is preliminary data.</text>
</comment>
<dbReference type="InterPro" id="IPR012337">
    <property type="entry name" value="RNaseH-like_sf"/>
</dbReference>
<dbReference type="InterPro" id="IPR023319">
    <property type="entry name" value="Tex-like_HTH_dom_sf"/>
</dbReference>
<organism evidence="3 4">
    <name type="scientific">Klebsiella michiganensis</name>
    <dbReference type="NCBI Taxonomy" id="1134687"/>
    <lineage>
        <taxon>Bacteria</taxon>
        <taxon>Pseudomonadati</taxon>
        <taxon>Pseudomonadota</taxon>
        <taxon>Gammaproteobacteria</taxon>
        <taxon>Enterobacterales</taxon>
        <taxon>Enterobacteriaceae</taxon>
        <taxon>Klebsiella/Raoultella group</taxon>
        <taxon>Klebsiella</taxon>
    </lineage>
</organism>
<dbReference type="Pfam" id="PF22706">
    <property type="entry name" value="Tex_central_region"/>
    <property type="match status" value="1"/>
</dbReference>
<feature type="region of interest" description="Disordered" evidence="1">
    <location>
        <begin position="392"/>
        <end position="416"/>
    </location>
</feature>
<gene>
    <name evidence="3" type="primary">yhgF_2</name>
    <name evidence="3" type="ORF">NCTC11694_04532</name>
</gene>
<dbReference type="EMBL" id="UGJR01000002">
    <property type="protein sequence ID" value="STR43265.1"/>
    <property type="molecule type" value="Genomic_DNA"/>
</dbReference>
<dbReference type="InterPro" id="IPR055179">
    <property type="entry name" value="Tex-like_central_region"/>
</dbReference>
<sequence length="443" mass="49101">MTRSCVIWKPAWGYLRELEDRRQAILKSIGEQGKLTEALEKAINGTLSKTELEDLYLPYKPKRRTRGQIAIEAGLEPLADLLWNEPSHDPETEAAKYIDADNGVADTKAALDGARYILMERFAEDAGLLAKVRDYLWKNAHLVATVVSGKEEEGAKFRDYFDHHEPIATVPSHRALAMFRGRNEGVLQLSLNADPQFDEPPKESHGEQIIIDHLGLRLNNAPADGWRKGVVSWTWRIKVLMHLETELMGTVRERAEDEAINVFARNLHDLLMAAPAGLRATMGLDPGLRTGVKVAVVDGTGKLVATDTIYPHTGQAAKAAVAVAALCEKYNVELVAIGNGTASRETERFFLRRAEAVPESDRAEGHRQRSGRVRVLRLRAGGAGVPGSRRFPARRGLYRPSSPGPAGRAGENRSEIHWRRPVSARCQPDPAGGVSWTRWWKTA</sequence>
<dbReference type="GO" id="GO:0005829">
    <property type="term" value="C:cytosol"/>
    <property type="evidence" value="ECO:0007669"/>
    <property type="project" value="TreeGrafter"/>
</dbReference>
<dbReference type="GO" id="GO:0006139">
    <property type="term" value="P:nucleobase-containing compound metabolic process"/>
    <property type="evidence" value="ECO:0007669"/>
    <property type="project" value="InterPro"/>
</dbReference>
<dbReference type="GO" id="GO:0006412">
    <property type="term" value="P:translation"/>
    <property type="evidence" value="ECO:0007669"/>
    <property type="project" value="TreeGrafter"/>
</dbReference>
<dbReference type="Gene3D" id="1.10.10.650">
    <property type="entry name" value="RuvA domain 2-like"/>
    <property type="match status" value="1"/>
</dbReference>
<dbReference type="InterPro" id="IPR050437">
    <property type="entry name" value="Ribos_protein_bS1-like"/>
</dbReference>
<dbReference type="Gene3D" id="3.30.420.140">
    <property type="entry name" value="YqgF/RNase H-like domain"/>
    <property type="match status" value="1"/>
</dbReference>
<dbReference type="GO" id="GO:0003729">
    <property type="term" value="F:mRNA binding"/>
    <property type="evidence" value="ECO:0007669"/>
    <property type="project" value="TreeGrafter"/>
</dbReference>